<dbReference type="Proteomes" id="UP000297938">
    <property type="component" value="Unassembled WGS sequence"/>
</dbReference>
<organism evidence="3 4">
    <name type="scientific">Carnobacterium divergens</name>
    <name type="common">Lactobacillus divergens</name>
    <dbReference type="NCBI Taxonomy" id="2748"/>
    <lineage>
        <taxon>Bacteria</taxon>
        <taxon>Bacillati</taxon>
        <taxon>Bacillota</taxon>
        <taxon>Bacilli</taxon>
        <taxon>Lactobacillales</taxon>
        <taxon>Carnobacteriaceae</taxon>
        <taxon>Carnobacterium</taxon>
    </lineage>
</organism>
<comment type="caution">
    <text evidence="3">The sequence shown here is derived from an EMBL/GenBank/DDBJ whole genome shotgun (WGS) entry which is preliminary data.</text>
</comment>
<feature type="domain" description="DUF4179" evidence="2">
    <location>
        <begin position="47"/>
        <end position="129"/>
    </location>
</feature>
<evidence type="ECO:0000313" key="4">
    <source>
        <dbReference type="Proteomes" id="UP000297938"/>
    </source>
</evidence>
<sequence>MDSKQIKEKINEIEVPIEEVRQALKLGIEQADSKRRKLLFGKKVAIGGSILIVACLLLLFTLPIKTLSSLAKVPIVHSIIEFRSEKGSVIKEEGDPTPVGVYVTDQGIKLTIDTIYRDGGQIDISYSYEGAPDLLTIDEIDNYAASKSIQLADSNLTVNLPREQVKIEYKNVLRNEKNVYFGKIIINYLDPADELKETLPLIATEINGVKGKWALKVPLKEVKTTLFEVDKLIHLNDEVQMKIDKIVQGKTTTTIQYSVVKPKEDDIAEIKMGIIEPGQSLQVFEGNPSHLYSDFYPSQLIKKVNLNNKEERSIYQLNLTNPPNENSVNAAVYIDYKGENLSHEFSESLPIFFQGPKGTLDFELYHYEVMDGKLLVDIKTKEEKKETVDIISTIDKWMPKIYSSKKASEFSKNDRTLNVRQYEDESKELLANLKEFELHHTVVEQLDENDHTVRIIFDLARAIHPVTHEPVTIHEITNDNLFSVYLQKSSYTHDQVIEIPIAQP</sequence>
<keyword evidence="1" id="KW-1133">Transmembrane helix</keyword>
<dbReference type="AlphaFoldDB" id="A0A7Z8CY56"/>
<dbReference type="InterPro" id="IPR025436">
    <property type="entry name" value="DUF4179"/>
</dbReference>
<feature type="transmembrane region" description="Helical" evidence="1">
    <location>
        <begin position="44"/>
        <end position="64"/>
    </location>
</feature>
<evidence type="ECO:0000259" key="2">
    <source>
        <dbReference type="Pfam" id="PF13786"/>
    </source>
</evidence>
<proteinExistence type="predicted"/>
<dbReference type="RefSeq" id="WP_135026089.1">
    <property type="nucleotide sequence ID" value="NZ_JBFUWK010000004.1"/>
</dbReference>
<dbReference type="Gene3D" id="2.60.40.1630">
    <property type="entry name" value="bacillus anthracis domain"/>
    <property type="match status" value="1"/>
</dbReference>
<dbReference type="Pfam" id="PF13786">
    <property type="entry name" value="DUF4179"/>
    <property type="match status" value="1"/>
</dbReference>
<keyword evidence="1" id="KW-0472">Membrane</keyword>
<reference evidence="3 4" key="1">
    <citation type="journal article" date="2018" name="Int. J. Food Microbiol.">
        <title>Growth of Carnobacterium spp. isolated from chilled vacuum-packaged meat under relevant acidic conditions.</title>
        <authorList>
            <person name="Zhang P."/>
            <person name="Badoni M."/>
            <person name="Ganzle M."/>
            <person name="Yang X."/>
        </authorList>
    </citation>
    <scope>NUCLEOTIDE SEQUENCE [LARGE SCALE GENOMIC DNA]</scope>
    <source>
        <strain evidence="3 4">B2</strain>
    </source>
</reference>
<evidence type="ECO:0000313" key="3">
    <source>
        <dbReference type="EMBL" id="TFJ26279.1"/>
    </source>
</evidence>
<protein>
    <recommendedName>
        <fullName evidence="2">DUF4179 domain-containing protein</fullName>
    </recommendedName>
</protein>
<evidence type="ECO:0000256" key="1">
    <source>
        <dbReference type="SAM" id="Phobius"/>
    </source>
</evidence>
<keyword evidence="1" id="KW-0812">Transmembrane</keyword>
<accession>A0A7Z8CY56</accession>
<dbReference type="EMBL" id="NRPP01000013">
    <property type="protein sequence ID" value="TFJ26279.1"/>
    <property type="molecule type" value="Genomic_DNA"/>
</dbReference>
<name>A0A7Z8CY56_CARDV</name>
<gene>
    <name evidence="3" type="ORF">CKN69_07640</name>
</gene>